<sequence>MHLQCTQHGITRDNVQILMKLLDPIGVQIRQKKTRRQYFSKGPDFIWHLDSYDKLKSNNPRVIAGYYMEAVNSRKGCPSLMKGDKGTENGYVAHMQDL</sequence>
<dbReference type="Proteomes" id="UP001217089">
    <property type="component" value="Unassembled WGS sequence"/>
</dbReference>
<proteinExistence type="predicted"/>
<name>A0ABQ9EXV6_TEGGR</name>
<accession>A0ABQ9EXV6</accession>
<evidence type="ECO:0000313" key="1">
    <source>
        <dbReference type="EMBL" id="KAJ8309994.1"/>
    </source>
</evidence>
<comment type="caution">
    <text evidence="1">The sequence shown here is derived from an EMBL/GenBank/DDBJ whole genome shotgun (WGS) entry which is preliminary data.</text>
</comment>
<protein>
    <submittedName>
        <fullName evidence="1">Uncharacterized protein</fullName>
    </submittedName>
</protein>
<dbReference type="EMBL" id="JARBDR010000640">
    <property type="protein sequence ID" value="KAJ8309994.1"/>
    <property type="molecule type" value="Genomic_DNA"/>
</dbReference>
<reference evidence="1 2" key="1">
    <citation type="submission" date="2022-12" db="EMBL/GenBank/DDBJ databases">
        <title>Chromosome-level genome of Tegillarca granosa.</title>
        <authorList>
            <person name="Kim J."/>
        </authorList>
    </citation>
    <scope>NUCLEOTIDE SEQUENCE [LARGE SCALE GENOMIC DNA]</scope>
    <source>
        <strain evidence="1">Teg-2019</strain>
        <tissue evidence="1">Adductor muscle</tissue>
    </source>
</reference>
<dbReference type="PANTHER" id="PTHR46177">
    <property type="entry name" value="INTEGRASE CATALYTIC DOMAIN-CONTAINING PROTEIN"/>
    <property type="match status" value="1"/>
</dbReference>
<evidence type="ECO:0000313" key="2">
    <source>
        <dbReference type="Proteomes" id="UP001217089"/>
    </source>
</evidence>
<dbReference type="PANTHER" id="PTHR46177:SF1">
    <property type="entry name" value="INTEGRASE CATALYTIC DOMAIN-CONTAINING PROTEIN"/>
    <property type="match status" value="1"/>
</dbReference>
<keyword evidence="2" id="KW-1185">Reference proteome</keyword>
<organism evidence="1 2">
    <name type="scientific">Tegillarca granosa</name>
    <name type="common">Malaysian cockle</name>
    <name type="synonym">Anadara granosa</name>
    <dbReference type="NCBI Taxonomy" id="220873"/>
    <lineage>
        <taxon>Eukaryota</taxon>
        <taxon>Metazoa</taxon>
        <taxon>Spiralia</taxon>
        <taxon>Lophotrochozoa</taxon>
        <taxon>Mollusca</taxon>
        <taxon>Bivalvia</taxon>
        <taxon>Autobranchia</taxon>
        <taxon>Pteriomorphia</taxon>
        <taxon>Arcoida</taxon>
        <taxon>Arcoidea</taxon>
        <taxon>Arcidae</taxon>
        <taxon>Tegillarca</taxon>
    </lineage>
</organism>
<gene>
    <name evidence="1" type="ORF">KUTeg_011859</name>
</gene>